<dbReference type="Gene3D" id="1.10.275.10">
    <property type="entry name" value="Fumarase/aspartase (N-terminal domain)"/>
    <property type="match status" value="1"/>
</dbReference>
<name>A0ABR4DWV5_9PEZI</name>
<dbReference type="Pfam" id="PF00206">
    <property type="entry name" value="Lyase_1"/>
    <property type="match status" value="1"/>
</dbReference>
<dbReference type="PROSITE" id="PS00163">
    <property type="entry name" value="FUMARATE_LYASES"/>
    <property type="match status" value="1"/>
</dbReference>
<feature type="domain" description="Fumarate lyase N-terminal" evidence="4">
    <location>
        <begin position="34"/>
        <end position="137"/>
    </location>
</feature>
<dbReference type="SUPFAM" id="SSF48557">
    <property type="entry name" value="L-aspartase-like"/>
    <property type="match status" value="1"/>
</dbReference>
<evidence type="ECO:0000256" key="1">
    <source>
        <dbReference type="ARBA" id="ARBA00010755"/>
    </source>
</evidence>
<dbReference type="InterPro" id="IPR020557">
    <property type="entry name" value="Fumarate_lyase_CS"/>
</dbReference>
<proteinExistence type="inferred from homology"/>
<dbReference type="InterPro" id="IPR008948">
    <property type="entry name" value="L-Aspartase-like"/>
</dbReference>
<dbReference type="EMBL" id="JBAWTH010000175">
    <property type="protein sequence ID" value="KAL2273689.1"/>
    <property type="molecule type" value="Genomic_DNA"/>
</dbReference>
<dbReference type="PANTHER" id="PTHR43814">
    <property type="entry name" value="ARGININOSUCCINATE LYASE"/>
    <property type="match status" value="1"/>
</dbReference>
<gene>
    <name evidence="5" type="ORF">FJTKL_04146</name>
</gene>
<dbReference type="PANTHER" id="PTHR43814:SF1">
    <property type="entry name" value="ARGININOSUCCINATE LYASE"/>
    <property type="match status" value="1"/>
</dbReference>
<evidence type="ECO:0000256" key="2">
    <source>
        <dbReference type="ARBA" id="ARBA00032749"/>
    </source>
</evidence>
<evidence type="ECO:0000313" key="5">
    <source>
        <dbReference type="EMBL" id="KAL2273689.1"/>
    </source>
</evidence>
<comment type="caution">
    <text evidence="5">The sequence shown here is derived from an EMBL/GenBank/DDBJ whole genome shotgun (WGS) entry which is preliminary data.</text>
</comment>
<dbReference type="InterPro" id="IPR000362">
    <property type="entry name" value="Fumarate_lyase_fam"/>
</dbReference>
<sequence>MVAARPAHPMEPLHAELRLRLRQRPREAARDPKEGQPQPPLGCGALAGNPFGIDREMMAEELGFDALLWNSMGAVADRDFVLETLPWGSFLMQHISRWAEDLIIHSSAEFGFIRLADAYSTGSSLMPQKKNPDSLEEAARQERTSQKACCRHCPRNQTSARGRALLGDVPHQRPVRGAQRADKAPMNEPTHEQMKSVGAQFEEGIAESFDYDKSVEMRAAKGGTSKACVLEQVRVLTGMIA</sequence>
<reference evidence="5 6" key="1">
    <citation type="submission" date="2024-03" db="EMBL/GenBank/DDBJ databases">
        <title>A high-quality draft genome sequence of Diaporthe vaccinii, a causative agent of upright dieback and viscid rot disease in cranberry plants.</title>
        <authorList>
            <person name="Sarrasin M."/>
            <person name="Lang B.F."/>
            <person name="Burger G."/>
        </authorList>
    </citation>
    <scope>NUCLEOTIDE SEQUENCE [LARGE SCALE GENOMIC DNA]</scope>
    <source>
        <strain evidence="5 6">IS7</strain>
    </source>
</reference>
<accession>A0ABR4DWV5</accession>
<evidence type="ECO:0000313" key="6">
    <source>
        <dbReference type="Proteomes" id="UP001600888"/>
    </source>
</evidence>
<dbReference type="InterPro" id="IPR009049">
    <property type="entry name" value="Argininosuccinate_lyase"/>
</dbReference>
<dbReference type="Gene3D" id="1.10.40.30">
    <property type="entry name" value="Fumarase/aspartase (C-terminal domain)"/>
    <property type="match status" value="1"/>
</dbReference>
<feature type="region of interest" description="Disordered" evidence="3">
    <location>
        <begin position="26"/>
        <end position="47"/>
    </location>
</feature>
<evidence type="ECO:0000256" key="3">
    <source>
        <dbReference type="SAM" id="MobiDB-lite"/>
    </source>
</evidence>
<dbReference type="PRINTS" id="PR00145">
    <property type="entry name" value="ARGSUCLYASE"/>
</dbReference>
<organism evidence="5 6">
    <name type="scientific">Diaporthe vaccinii</name>
    <dbReference type="NCBI Taxonomy" id="105482"/>
    <lineage>
        <taxon>Eukaryota</taxon>
        <taxon>Fungi</taxon>
        <taxon>Dikarya</taxon>
        <taxon>Ascomycota</taxon>
        <taxon>Pezizomycotina</taxon>
        <taxon>Sordariomycetes</taxon>
        <taxon>Sordariomycetidae</taxon>
        <taxon>Diaporthales</taxon>
        <taxon>Diaporthaceae</taxon>
        <taxon>Diaporthe</taxon>
        <taxon>Diaporthe eres species complex</taxon>
    </lineage>
</organism>
<protein>
    <recommendedName>
        <fullName evidence="2">Arginosuccinase</fullName>
    </recommendedName>
</protein>
<comment type="similarity">
    <text evidence="1">Belongs to the lyase 1 family. Argininosuccinate lyase subfamily.</text>
</comment>
<dbReference type="InterPro" id="IPR022761">
    <property type="entry name" value="Fumarate_lyase_N"/>
</dbReference>
<dbReference type="Proteomes" id="UP001600888">
    <property type="component" value="Unassembled WGS sequence"/>
</dbReference>
<keyword evidence="6" id="KW-1185">Reference proteome</keyword>
<dbReference type="InterPro" id="IPR024083">
    <property type="entry name" value="Fumarase/histidase_N"/>
</dbReference>
<dbReference type="Gene3D" id="1.20.200.10">
    <property type="entry name" value="Fumarase/aspartase (Central domain)"/>
    <property type="match status" value="2"/>
</dbReference>
<dbReference type="PRINTS" id="PR00149">
    <property type="entry name" value="FUMRATELYASE"/>
</dbReference>
<evidence type="ECO:0000259" key="4">
    <source>
        <dbReference type="Pfam" id="PF00206"/>
    </source>
</evidence>